<evidence type="ECO:0000256" key="2">
    <source>
        <dbReference type="ARBA" id="ARBA00022741"/>
    </source>
</evidence>
<dbReference type="Proteomes" id="UP001209318">
    <property type="component" value="Unassembled WGS sequence"/>
</dbReference>
<dbReference type="AlphaFoldDB" id="A0AAE3ISM2"/>
<keyword evidence="2" id="KW-0547">Nucleotide-binding</keyword>
<feature type="domain" description="Dynamin N-terminal" evidence="7">
    <location>
        <begin position="634"/>
        <end position="860"/>
    </location>
</feature>
<keyword evidence="9" id="KW-1185">Reference proteome</keyword>
<dbReference type="Pfam" id="PF00350">
    <property type="entry name" value="Dynamin_N"/>
    <property type="match status" value="2"/>
</dbReference>
<dbReference type="EMBL" id="JAOUSF010000003">
    <property type="protein sequence ID" value="MCU9613657.1"/>
    <property type="molecule type" value="Genomic_DNA"/>
</dbReference>
<keyword evidence="6" id="KW-0175">Coiled coil</keyword>
<sequence>MSLVKQNGKILKQLHDFHQLFLENGDHIRAEKVMDLIRKVVKQEKMLAFCGHFSAGKSSMINQLIGMEVLPSSPIPTSANIVKIKSSENHFAKVYFHDGTIYKYEAPFQLEDIKRYCKDGEIISNIELELPIIDFPQGAIILDTPGIDSTDDAHRIATESALHLADACIYVMDYNHVQAEHNFLFAKEMIAYNMPLYLVINMIDKHQENEIPMEKYQQSVIESFALWGVHPEHIFYTSLKDREHPHNQLTDLKTTLKRLFAETDEGNIDGSIQLLIDEHLQFLAQEQEEKRTEIEEKLHGLSSDERQELQEKYMRLQNEKQYFESLVENARAYLTTEVANILRNAYLMPADTRELAKGFLESNQKDFKVGFFMAKKKTEEIKQERLQLLLDKLQESTDTQITWHIKELFMKLIKKYQIQDQALEGKLQHIFIEVTPNQLYSTIKQGALVTGESVLNYSNDLAEVIKKNARKVVDEHFILVIDWLETFVHDKITKLQMQQAEMNEYLELIEQLNMLENDVQEASKKMQAIFYTTEEVMDDSIYHRIQSMLEFTEGEEILVKAMQEEQKEQPTKKVEKLADTLEINVLEQENNLHEKTVKKLEKAAEIVRTIPTLKNLAQGLIEKANRLKNQQFTVALFGAFSAGKSSFANALIGEKILPVSPNPTTAAINRILPATSIHPNETGIVKLKNMDQLLADVNEAFENFQCKANDLADAVKLVLKIKENRKEHREKEHAHQTFLEAFVKGYEQFHDKLGKLISIDKQTFQQFVAEEDKSCFVEWIDFYIESPLMTKGITLVDTPGADSINARHTDVAFEFIKNADAIIFVTYYNHAFSKADREFLIQLGRVKDQFSLDKMFFIVNATDLANSEADKEEVLSYVENQLTQYGIRNPQLYPVSSLNGLQEKRTKEDLQSGFPKFEQSFYHFVSNDLRAIARKDGELEYTRILERVEALLATANADSSEREKTKERLFQEQKQLSQLLKTSSDALLLDKLNQEIQELIYYIKQRVSYRFPAFFKECFNPSIIKGSNSEAKAALYDACKEFVTTVGFDLTQEMRATSFRIENFISNLLQQWSENIVAKMKSVNHRLTFSNIEVSGFSPLIFENTLKHLPTDYFKKALATFKNPKAFFEKNEKRMMQEQMEQDIAEPIGIYLQDESARILANYEKDLKRLLQQIQIAFLTDLETQYAGWQTVLEQGIDVEALQQKYEILFALHESK</sequence>
<proteinExistence type="predicted"/>
<comment type="caution">
    <text evidence="8">The sequence shown here is derived from an EMBL/GenBank/DDBJ whole genome shotgun (WGS) entry which is preliminary data.</text>
</comment>
<feature type="domain" description="Dynamin N-terminal" evidence="7">
    <location>
        <begin position="47"/>
        <end position="201"/>
    </location>
</feature>
<dbReference type="GO" id="GO:0016020">
    <property type="term" value="C:membrane"/>
    <property type="evidence" value="ECO:0007669"/>
    <property type="project" value="UniProtKB-SubCell"/>
</dbReference>
<dbReference type="PANTHER" id="PTHR10465">
    <property type="entry name" value="TRANSMEMBRANE GTPASE FZO1"/>
    <property type="match status" value="1"/>
</dbReference>
<organism evidence="8 9">
    <name type="scientific">Perspicuibacillus lycopersici</name>
    <dbReference type="NCBI Taxonomy" id="1325689"/>
    <lineage>
        <taxon>Bacteria</taxon>
        <taxon>Bacillati</taxon>
        <taxon>Bacillota</taxon>
        <taxon>Bacilli</taxon>
        <taxon>Bacillales</taxon>
        <taxon>Bacillaceae</taxon>
        <taxon>Perspicuibacillus</taxon>
    </lineage>
</organism>
<dbReference type="Gene3D" id="3.40.50.300">
    <property type="entry name" value="P-loop containing nucleotide triphosphate hydrolases"/>
    <property type="match status" value="2"/>
</dbReference>
<evidence type="ECO:0000256" key="4">
    <source>
        <dbReference type="ARBA" id="ARBA00023134"/>
    </source>
</evidence>
<feature type="coiled-coil region" evidence="6">
    <location>
        <begin position="583"/>
        <end position="630"/>
    </location>
</feature>
<reference evidence="8" key="1">
    <citation type="submission" date="2022-10" db="EMBL/GenBank/DDBJ databases">
        <title>Description of Fervidibacillus gen. nov. in the family Fervidibacillaceae fam. nov. with two species, Fervidibacillus albus sp. nov., and Fervidibacillus halotolerans sp. nov., isolated from tidal flat sediments.</title>
        <authorList>
            <person name="Kwon K.K."/>
            <person name="Yang S.-H."/>
        </authorList>
    </citation>
    <scope>NUCLEOTIDE SEQUENCE</scope>
    <source>
        <strain evidence="8">JCM 19140</strain>
    </source>
</reference>
<feature type="coiled-coil region" evidence="6">
    <location>
        <begin position="495"/>
        <end position="525"/>
    </location>
</feature>
<evidence type="ECO:0000256" key="3">
    <source>
        <dbReference type="ARBA" id="ARBA00022801"/>
    </source>
</evidence>
<evidence type="ECO:0000313" key="8">
    <source>
        <dbReference type="EMBL" id="MCU9613657.1"/>
    </source>
</evidence>
<accession>A0AAE3ISM2</accession>
<gene>
    <name evidence="8" type="ORF">OEV98_08795</name>
</gene>
<dbReference type="InterPro" id="IPR045063">
    <property type="entry name" value="Dynamin_N"/>
</dbReference>
<protein>
    <submittedName>
        <fullName evidence="8">Dynamin family protein</fullName>
    </submittedName>
</protein>
<dbReference type="SUPFAM" id="SSF52540">
    <property type="entry name" value="P-loop containing nucleoside triphosphate hydrolases"/>
    <property type="match status" value="2"/>
</dbReference>
<dbReference type="GO" id="GO:0005525">
    <property type="term" value="F:GTP binding"/>
    <property type="evidence" value="ECO:0007669"/>
    <property type="project" value="UniProtKB-KW"/>
</dbReference>
<keyword evidence="5" id="KW-0472">Membrane</keyword>
<dbReference type="InterPro" id="IPR027094">
    <property type="entry name" value="Mitofusin_fam"/>
</dbReference>
<evidence type="ECO:0000256" key="5">
    <source>
        <dbReference type="ARBA" id="ARBA00023136"/>
    </source>
</evidence>
<dbReference type="InterPro" id="IPR027417">
    <property type="entry name" value="P-loop_NTPase"/>
</dbReference>
<comment type="subcellular location">
    <subcellularLocation>
        <location evidence="1">Membrane</location>
    </subcellularLocation>
</comment>
<dbReference type="PANTHER" id="PTHR10465:SF0">
    <property type="entry name" value="SARCALUMENIN"/>
    <property type="match status" value="1"/>
</dbReference>
<evidence type="ECO:0000256" key="1">
    <source>
        <dbReference type="ARBA" id="ARBA00004370"/>
    </source>
</evidence>
<keyword evidence="3" id="KW-0378">Hydrolase</keyword>
<evidence type="ECO:0000259" key="7">
    <source>
        <dbReference type="Pfam" id="PF00350"/>
    </source>
</evidence>
<evidence type="ECO:0000313" key="9">
    <source>
        <dbReference type="Proteomes" id="UP001209318"/>
    </source>
</evidence>
<name>A0AAE3ISM2_9BACI</name>
<keyword evidence="4" id="KW-0342">GTP-binding</keyword>
<dbReference type="CDD" id="cd09912">
    <property type="entry name" value="DLP_2"/>
    <property type="match status" value="2"/>
</dbReference>
<dbReference type="RefSeq" id="WP_263072896.1">
    <property type="nucleotide sequence ID" value="NZ_JAOUSF010000003.1"/>
</dbReference>
<dbReference type="GO" id="GO:0003924">
    <property type="term" value="F:GTPase activity"/>
    <property type="evidence" value="ECO:0007669"/>
    <property type="project" value="InterPro"/>
</dbReference>
<feature type="coiled-coil region" evidence="6">
    <location>
        <begin position="1153"/>
        <end position="1180"/>
    </location>
</feature>
<feature type="coiled-coil region" evidence="6">
    <location>
        <begin position="284"/>
        <end position="326"/>
    </location>
</feature>
<evidence type="ECO:0000256" key="6">
    <source>
        <dbReference type="SAM" id="Coils"/>
    </source>
</evidence>